<reference evidence="1 2" key="1">
    <citation type="submission" date="2020-05" db="EMBL/GenBank/DDBJ databases">
        <title>Horizontal transmission and recombination maintain forever young bacterial symbiont genomes.</title>
        <authorList>
            <person name="Russell S.L."/>
            <person name="Pepper-Tunick E."/>
            <person name="Svedberg J."/>
            <person name="Byrne A."/>
            <person name="Ruelas Castillo J."/>
            <person name="Vollmers C."/>
            <person name="Beinart R.A."/>
            <person name="Corbett-Detig R."/>
        </authorList>
    </citation>
    <scope>NUCLEOTIDE SEQUENCE [LARGE SCALE GENOMIC DNA]</scope>
    <source>
        <strain evidence="1">Santa_Monica_outfall</strain>
    </source>
</reference>
<dbReference type="RefSeq" id="WP_174672859.1">
    <property type="nucleotide sequence ID" value="NZ_CP054491.1"/>
</dbReference>
<gene>
    <name evidence="1" type="ORF">HUE57_05550</name>
</gene>
<organism evidence="1 2">
    <name type="scientific">Candidatus Reidiella endopervernicosa</name>
    <dbReference type="NCBI Taxonomy" id="2738883"/>
    <lineage>
        <taxon>Bacteria</taxon>
        <taxon>Pseudomonadati</taxon>
        <taxon>Pseudomonadota</taxon>
        <taxon>Gammaproteobacteria</taxon>
        <taxon>Candidatus Reidiella</taxon>
    </lineage>
</organism>
<name>A0A6N0HTT2_9GAMM</name>
<sequence>MSTLAYVSTDQNDYDVEADCPVYEPNWYEPGWDWSANPRYEFDAGPVVVVLGDDYSYLSAEEGTALTALQTDPAMQQNLIDNLLEIRRLMTEDYKISISNTVSNDSGKCYRTSMFVNGTVIWNNDTVPTSGAGTSAYSDMIPIWRSRMRKSLP</sequence>
<dbReference type="EMBL" id="CP054491">
    <property type="protein sequence ID" value="QKQ25803.1"/>
    <property type="molecule type" value="Genomic_DNA"/>
</dbReference>
<dbReference type="Proteomes" id="UP000509658">
    <property type="component" value="Chromosome"/>
</dbReference>
<keyword evidence="2" id="KW-1185">Reference proteome</keyword>
<evidence type="ECO:0000313" key="2">
    <source>
        <dbReference type="Proteomes" id="UP000509658"/>
    </source>
</evidence>
<proteinExistence type="predicted"/>
<dbReference type="KEGG" id="rev:HUE57_05550"/>
<dbReference type="AlphaFoldDB" id="A0A6N0HTT2"/>
<protein>
    <submittedName>
        <fullName evidence="1">Uncharacterized protein</fullName>
    </submittedName>
</protein>
<accession>A0A6N0HTT2</accession>
<evidence type="ECO:0000313" key="1">
    <source>
        <dbReference type="EMBL" id="QKQ25803.1"/>
    </source>
</evidence>